<proteinExistence type="predicted"/>
<dbReference type="AlphaFoldDB" id="A0A1J1J0U0"/>
<accession>A0A1J1J0U0</accession>
<organism evidence="2 3">
    <name type="scientific">Clunio marinus</name>
    <dbReference type="NCBI Taxonomy" id="568069"/>
    <lineage>
        <taxon>Eukaryota</taxon>
        <taxon>Metazoa</taxon>
        <taxon>Ecdysozoa</taxon>
        <taxon>Arthropoda</taxon>
        <taxon>Hexapoda</taxon>
        <taxon>Insecta</taxon>
        <taxon>Pterygota</taxon>
        <taxon>Neoptera</taxon>
        <taxon>Endopterygota</taxon>
        <taxon>Diptera</taxon>
        <taxon>Nematocera</taxon>
        <taxon>Chironomoidea</taxon>
        <taxon>Chironomidae</taxon>
        <taxon>Clunio</taxon>
    </lineage>
</organism>
<evidence type="ECO:0000256" key="1">
    <source>
        <dbReference type="SAM" id="SignalP"/>
    </source>
</evidence>
<name>A0A1J1J0U0_9DIPT</name>
<gene>
    <name evidence="2" type="ORF">CLUMA_CG018489</name>
</gene>
<keyword evidence="1" id="KW-0732">Signal</keyword>
<dbReference type="EMBL" id="CVRI01000064">
    <property type="protein sequence ID" value="CRL05046.1"/>
    <property type="molecule type" value="Genomic_DNA"/>
</dbReference>
<keyword evidence="3" id="KW-1185">Reference proteome</keyword>
<reference evidence="2 3" key="1">
    <citation type="submission" date="2015-04" db="EMBL/GenBank/DDBJ databases">
        <authorList>
            <person name="Syromyatnikov M.Y."/>
            <person name="Popov V.N."/>
        </authorList>
    </citation>
    <scope>NUCLEOTIDE SEQUENCE [LARGE SCALE GENOMIC DNA]</scope>
</reference>
<feature type="signal peptide" evidence="1">
    <location>
        <begin position="1"/>
        <end position="17"/>
    </location>
</feature>
<feature type="chain" id="PRO_5013266839" evidence="1">
    <location>
        <begin position="18"/>
        <end position="98"/>
    </location>
</feature>
<sequence>MKFSVLLLFGIFTQVYGFSIPKVYNTKAEGCVNERCGPHCDVNGVKIFPGERFNLEGECERLSCTQDFTVTFSTCRGFDSEWMYFNYLIQRFYYDFVS</sequence>
<evidence type="ECO:0000313" key="3">
    <source>
        <dbReference type="Proteomes" id="UP000183832"/>
    </source>
</evidence>
<protein>
    <submittedName>
        <fullName evidence="2">CLUMA_CG018489, isoform A</fullName>
    </submittedName>
</protein>
<evidence type="ECO:0000313" key="2">
    <source>
        <dbReference type="EMBL" id="CRL05046.1"/>
    </source>
</evidence>
<dbReference type="Proteomes" id="UP000183832">
    <property type="component" value="Unassembled WGS sequence"/>
</dbReference>